<protein>
    <recommendedName>
        <fullName evidence="3">Carboxylic ester hydrolase</fullName>
        <ecNumber evidence="3">3.1.1.-</ecNumber>
    </recommendedName>
</protein>
<organism evidence="5 6">
    <name type="scientific">Zasmidium cellare</name>
    <name type="common">Wine cellar mold</name>
    <name type="synonym">Racodium cellare</name>
    <dbReference type="NCBI Taxonomy" id="395010"/>
    <lineage>
        <taxon>Eukaryota</taxon>
        <taxon>Fungi</taxon>
        <taxon>Dikarya</taxon>
        <taxon>Ascomycota</taxon>
        <taxon>Pezizomycotina</taxon>
        <taxon>Dothideomycetes</taxon>
        <taxon>Dothideomycetidae</taxon>
        <taxon>Mycosphaerellales</taxon>
        <taxon>Mycosphaerellaceae</taxon>
        <taxon>Zasmidium</taxon>
    </lineage>
</organism>
<keyword evidence="6" id="KW-1185">Reference proteome</keyword>
<dbReference type="Pfam" id="PF00135">
    <property type="entry name" value="COesterase"/>
    <property type="match status" value="1"/>
</dbReference>
<dbReference type="SUPFAM" id="SSF53474">
    <property type="entry name" value="alpha/beta-Hydrolases"/>
    <property type="match status" value="1"/>
</dbReference>
<reference evidence="5 6" key="1">
    <citation type="journal article" date="2023" name="G3 (Bethesda)">
        <title>A chromosome-level genome assembly of Zasmidium syzygii isolated from banana leaves.</title>
        <authorList>
            <person name="van Westerhoven A.C."/>
            <person name="Mehrabi R."/>
            <person name="Talebi R."/>
            <person name="Steentjes M.B.F."/>
            <person name="Corcolon B."/>
            <person name="Chong P.A."/>
            <person name="Kema G.H.J."/>
            <person name="Seidl M.F."/>
        </authorList>
    </citation>
    <scope>NUCLEOTIDE SEQUENCE [LARGE SCALE GENOMIC DNA]</scope>
    <source>
        <strain evidence="5 6">P124</strain>
    </source>
</reference>
<comment type="similarity">
    <text evidence="1 3">Belongs to the type-B carboxylesterase/lipase family.</text>
</comment>
<dbReference type="PANTHER" id="PTHR43918">
    <property type="entry name" value="ACETYLCHOLINESTERASE"/>
    <property type="match status" value="1"/>
</dbReference>
<evidence type="ECO:0000256" key="3">
    <source>
        <dbReference type="RuleBase" id="RU361235"/>
    </source>
</evidence>
<dbReference type="EMBL" id="JAXOVC010000004">
    <property type="protein sequence ID" value="KAK4502251.1"/>
    <property type="molecule type" value="Genomic_DNA"/>
</dbReference>
<name>A0ABR0EM69_ZASCE</name>
<evidence type="ECO:0000313" key="6">
    <source>
        <dbReference type="Proteomes" id="UP001305779"/>
    </source>
</evidence>
<evidence type="ECO:0000259" key="4">
    <source>
        <dbReference type="Pfam" id="PF00135"/>
    </source>
</evidence>
<evidence type="ECO:0000313" key="5">
    <source>
        <dbReference type="EMBL" id="KAK4502251.1"/>
    </source>
</evidence>
<dbReference type="Proteomes" id="UP001305779">
    <property type="component" value="Unassembled WGS sequence"/>
</dbReference>
<dbReference type="InterPro" id="IPR002018">
    <property type="entry name" value="CarbesteraseB"/>
</dbReference>
<keyword evidence="2 3" id="KW-0378">Hydrolase</keyword>
<comment type="caution">
    <text evidence="5">The sequence shown here is derived from an EMBL/GenBank/DDBJ whole genome shotgun (WGS) entry which is preliminary data.</text>
</comment>
<dbReference type="EC" id="3.1.1.-" evidence="3"/>
<dbReference type="InterPro" id="IPR019826">
    <property type="entry name" value="Carboxylesterase_B_AS"/>
</dbReference>
<evidence type="ECO:0000256" key="1">
    <source>
        <dbReference type="ARBA" id="ARBA00005964"/>
    </source>
</evidence>
<sequence length="513" mass="55828">MSISRLTILGLALINLHATTYAAPLSRCNNSDLVVDTTSGKFSPLLDPAYPDVAQYLGIPFAAPPLGDLRFAAPTAPTKRTGITNATQYSPACWQFNPPTQNEFDVYEPGYDYNGTQSEDCLTLNIAGPRSNKSYEPLPVIIFLYGGGFVQGASDVIFQKPPGWVQAKQNLIVVNIQYRLEIFGFPNSAGLEEQNAGLRDIRFAIEWVRDNIAAFGGDPHRIALWGQSAGSVATDMYPFSSYKDPIVKGIVSSSGSVFAPPSFVSFDVAQKNFTYVANQLNCTGDDQQILACMRAIPASKLNGIAHQYEANTTFLPIPDQKFVFANYTQQLLQGKIANLTTVIGTNRNEGERQLDRNLDPNGPNRTQAEQYTIENFVCPAAIEANLRHKIHLPTYRYEYNGNFTNLSPLSWMGAYHGSHIPMLMGTSGSKAGHPMTGASTPFQLDLASYMQDMWRAFAYDPQSLVAFGWPLNAGGVGNVTITNAVKLFPGGNSSLSSIESGAFGESDCSQLSS</sequence>
<feature type="domain" description="Carboxylesterase type B" evidence="4">
    <location>
        <begin position="52"/>
        <end position="368"/>
    </location>
</feature>
<dbReference type="InterPro" id="IPR029058">
    <property type="entry name" value="AB_hydrolase_fold"/>
</dbReference>
<keyword evidence="3" id="KW-0732">Signal</keyword>
<dbReference type="Gene3D" id="3.40.50.1820">
    <property type="entry name" value="alpha/beta hydrolase"/>
    <property type="match status" value="1"/>
</dbReference>
<dbReference type="PROSITE" id="PS00122">
    <property type="entry name" value="CARBOXYLESTERASE_B_1"/>
    <property type="match status" value="1"/>
</dbReference>
<feature type="chain" id="PRO_5044970430" description="Carboxylic ester hydrolase" evidence="3">
    <location>
        <begin position="23"/>
        <end position="513"/>
    </location>
</feature>
<feature type="signal peptide" evidence="3">
    <location>
        <begin position="1"/>
        <end position="22"/>
    </location>
</feature>
<dbReference type="PANTHER" id="PTHR43918:SF4">
    <property type="entry name" value="CARBOXYLIC ESTER HYDROLASE"/>
    <property type="match status" value="1"/>
</dbReference>
<evidence type="ECO:0000256" key="2">
    <source>
        <dbReference type="ARBA" id="ARBA00022801"/>
    </source>
</evidence>
<accession>A0ABR0EM69</accession>
<proteinExistence type="inferred from homology"/>
<dbReference type="InterPro" id="IPR050654">
    <property type="entry name" value="AChE-related_enzymes"/>
</dbReference>
<gene>
    <name evidence="5" type="ORF">PRZ48_005676</name>
</gene>